<evidence type="ECO:0000256" key="2">
    <source>
        <dbReference type="SAM" id="MobiDB-lite"/>
    </source>
</evidence>
<name>A0ABV9A3K6_9ACTN</name>
<dbReference type="Gene3D" id="1.10.1660.10">
    <property type="match status" value="2"/>
</dbReference>
<dbReference type="PROSITE" id="PS50937">
    <property type="entry name" value="HTH_MERR_2"/>
    <property type="match status" value="2"/>
</dbReference>
<evidence type="ECO:0000313" key="4">
    <source>
        <dbReference type="EMBL" id="MFC4494468.1"/>
    </source>
</evidence>
<keyword evidence="5" id="KW-1185">Reference proteome</keyword>
<feature type="domain" description="HTH merR-type" evidence="3">
    <location>
        <begin position="137"/>
        <end position="206"/>
    </location>
</feature>
<dbReference type="Pfam" id="PF13411">
    <property type="entry name" value="MerR_1"/>
    <property type="match status" value="1"/>
</dbReference>
<keyword evidence="1" id="KW-0238">DNA-binding</keyword>
<feature type="domain" description="HTH merR-type" evidence="3">
    <location>
        <begin position="24"/>
        <end position="66"/>
    </location>
</feature>
<organism evidence="4 5">
    <name type="scientific">Streptomyces ovatisporus</name>
    <dbReference type="NCBI Taxonomy" id="1128682"/>
    <lineage>
        <taxon>Bacteria</taxon>
        <taxon>Bacillati</taxon>
        <taxon>Actinomycetota</taxon>
        <taxon>Actinomycetes</taxon>
        <taxon>Kitasatosporales</taxon>
        <taxon>Streptomycetaceae</taxon>
        <taxon>Streptomyces</taxon>
    </lineage>
</organism>
<comment type="caution">
    <text evidence="4">The sequence shown here is derived from an EMBL/GenBank/DDBJ whole genome shotgun (WGS) entry which is preliminary data.</text>
</comment>
<evidence type="ECO:0000256" key="1">
    <source>
        <dbReference type="ARBA" id="ARBA00023125"/>
    </source>
</evidence>
<dbReference type="EMBL" id="JBHSFH010000005">
    <property type="protein sequence ID" value="MFC4494468.1"/>
    <property type="molecule type" value="Genomic_DNA"/>
</dbReference>
<accession>A0ABV9A3K6</accession>
<dbReference type="RefSeq" id="WP_386445542.1">
    <property type="nucleotide sequence ID" value="NZ_JBHSFH010000005.1"/>
</dbReference>
<dbReference type="InterPro" id="IPR047057">
    <property type="entry name" value="MerR_fam"/>
</dbReference>
<dbReference type="Pfam" id="PF00376">
    <property type="entry name" value="MerR"/>
    <property type="match status" value="1"/>
</dbReference>
<dbReference type="PANTHER" id="PTHR30204">
    <property type="entry name" value="REDOX-CYCLING DRUG-SENSING TRANSCRIPTIONAL ACTIVATOR SOXR"/>
    <property type="match status" value="1"/>
</dbReference>
<dbReference type="InterPro" id="IPR000551">
    <property type="entry name" value="MerR-type_HTH_dom"/>
</dbReference>
<proteinExistence type="predicted"/>
<dbReference type="SMART" id="SM00422">
    <property type="entry name" value="HTH_MERR"/>
    <property type="match status" value="2"/>
</dbReference>
<dbReference type="PANTHER" id="PTHR30204:SF93">
    <property type="entry name" value="HTH MERR-TYPE DOMAIN-CONTAINING PROTEIN"/>
    <property type="match status" value="1"/>
</dbReference>
<dbReference type="SUPFAM" id="SSF46955">
    <property type="entry name" value="Putative DNA-binding domain"/>
    <property type="match status" value="2"/>
</dbReference>
<protein>
    <submittedName>
        <fullName evidence="4">MerR family transcriptional regulator</fullName>
    </submittedName>
</protein>
<evidence type="ECO:0000259" key="3">
    <source>
        <dbReference type="PROSITE" id="PS50937"/>
    </source>
</evidence>
<reference evidence="5" key="1">
    <citation type="journal article" date="2019" name="Int. J. Syst. Evol. Microbiol.">
        <title>The Global Catalogue of Microorganisms (GCM) 10K type strain sequencing project: providing services to taxonomists for standard genome sequencing and annotation.</title>
        <authorList>
            <consortium name="The Broad Institute Genomics Platform"/>
            <consortium name="The Broad Institute Genome Sequencing Center for Infectious Disease"/>
            <person name="Wu L."/>
            <person name="Ma J."/>
        </authorList>
    </citation>
    <scope>NUCLEOTIDE SEQUENCE [LARGE SCALE GENOMIC DNA]</scope>
    <source>
        <strain evidence="5">CGMCC 4.7357</strain>
    </source>
</reference>
<gene>
    <name evidence="4" type="ORF">ACFPA8_10020</name>
</gene>
<dbReference type="Proteomes" id="UP001595997">
    <property type="component" value="Unassembled WGS sequence"/>
</dbReference>
<feature type="region of interest" description="Disordered" evidence="2">
    <location>
        <begin position="1"/>
        <end position="20"/>
    </location>
</feature>
<dbReference type="InterPro" id="IPR009061">
    <property type="entry name" value="DNA-bd_dom_put_sf"/>
</dbReference>
<sequence>MTEEQEGPGPSYGGEDRALRPVDLARAAGVSAQQVRNYETSGILPPVPRTASGYRRFSPTHLAALLTYRSLNEGYGPGTARAVMQAVQGGDVPLALALIDEGHAALHEQRLSLDAASRALEALARQQPDGRAVPRLGLRIGELADRLGVRTSALRVWESAGLLSPQREPGTSYRRFGPADVRDARLVLTLRQSHYPLPRIRTVLDGLRESGSTEALRTAVAQRRTELTRRATAMLEASGRLHRYVTEERFRQGAASQEPTRARAL</sequence>
<evidence type="ECO:0000313" key="5">
    <source>
        <dbReference type="Proteomes" id="UP001595997"/>
    </source>
</evidence>